<evidence type="ECO:0000313" key="1">
    <source>
        <dbReference type="EMBL" id="KAI3776928.1"/>
    </source>
</evidence>
<keyword evidence="2" id="KW-1185">Reference proteome</keyword>
<reference evidence="2" key="1">
    <citation type="journal article" date="2022" name="Mol. Ecol. Resour.">
        <title>The genomes of chicory, endive, great burdock and yacon provide insights into Asteraceae palaeo-polyploidization history and plant inulin production.</title>
        <authorList>
            <person name="Fan W."/>
            <person name="Wang S."/>
            <person name="Wang H."/>
            <person name="Wang A."/>
            <person name="Jiang F."/>
            <person name="Liu H."/>
            <person name="Zhao H."/>
            <person name="Xu D."/>
            <person name="Zhang Y."/>
        </authorList>
    </citation>
    <scope>NUCLEOTIDE SEQUENCE [LARGE SCALE GENOMIC DNA]</scope>
    <source>
        <strain evidence="2">cv. Yunnan</strain>
    </source>
</reference>
<organism evidence="1 2">
    <name type="scientific">Smallanthus sonchifolius</name>
    <dbReference type="NCBI Taxonomy" id="185202"/>
    <lineage>
        <taxon>Eukaryota</taxon>
        <taxon>Viridiplantae</taxon>
        <taxon>Streptophyta</taxon>
        <taxon>Embryophyta</taxon>
        <taxon>Tracheophyta</taxon>
        <taxon>Spermatophyta</taxon>
        <taxon>Magnoliopsida</taxon>
        <taxon>eudicotyledons</taxon>
        <taxon>Gunneridae</taxon>
        <taxon>Pentapetalae</taxon>
        <taxon>asterids</taxon>
        <taxon>campanulids</taxon>
        <taxon>Asterales</taxon>
        <taxon>Asteraceae</taxon>
        <taxon>Asteroideae</taxon>
        <taxon>Heliantheae alliance</taxon>
        <taxon>Millerieae</taxon>
        <taxon>Smallanthus</taxon>
    </lineage>
</organism>
<protein>
    <submittedName>
        <fullName evidence="1">Uncharacterized protein</fullName>
    </submittedName>
</protein>
<accession>A0ACB9G1K7</accession>
<proteinExistence type="predicted"/>
<dbReference type="EMBL" id="CM042032">
    <property type="protein sequence ID" value="KAI3776928.1"/>
    <property type="molecule type" value="Genomic_DNA"/>
</dbReference>
<comment type="caution">
    <text evidence="1">The sequence shown here is derived from an EMBL/GenBank/DDBJ whole genome shotgun (WGS) entry which is preliminary data.</text>
</comment>
<gene>
    <name evidence="1" type="ORF">L1987_46719</name>
</gene>
<sequence length="524" mass="58735">MDLFPLQESYTLVVEGLAITLALFCLLFIYKATKKTNTAPEASGGWPILGHLNLLSGSSELPHLALASMADRYGPIFTVRLGVRRVLVVSNWEIAKEIFTTHDLIVSNRPKYLAAKILGHNFVSFSFAPYGPYWLGIRKIISIELLSGSRLEKLKFVRVFELENSIKNIFKLWKEKRDGEGKVVVEMKKWFGELNMNIVLRTVAGKRCTGAIDDGDEEEMESHSELIKEWFHYLGRFVVGDALPFLGWLDLGGHQKTMKRVASGLDSVLTKWLEEHRKKRAYGDTTTEKDFMDVMISVTEANGLVADYDADTIIKATCMTLIAGSADTTSVMLTWALSLLLNNRDTLRKAQEELDTHVGKGRQVNESDLINLVYLEAVVKEALRLYPAAFLGGPRAFSEDCKIAGYHVPKGTWLFINMWKLHRDPNIWSDPSEFKPERFLTPNHKEVDVKGADFELIPFGAGRRSCPGTRLALQMLHIVLATLLQNFEMSSPNGAPVDMTASVGLTNGKASPLEVLVSPRFNWP</sequence>
<evidence type="ECO:0000313" key="2">
    <source>
        <dbReference type="Proteomes" id="UP001056120"/>
    </source>
</evidence>
<reference evidence="1 2" key="2">
    <citation type="journal article" date="2022" name="Mol. Ecol. Resour.">
        <title>The genomes of chicory, endive, great burdock and yacon provide insights into Asteraceae paleo-polyploidization history and plant inulin production.</title>
        <authorList>
            <person name="Fan W."/>
            <person name="Wang S."/>
            <person name="Wang H."/>
            <person name="Wang A."/>
            <person name="Jiang F."/>
            <person name="Liu H."/>
            <person name="Zhao H."/>
            <person name="Xu D."/>
            <person name="Zhang Y."/>
        </authorList>
    </citation>
    <scope>NUCLEOTIDE SEQUENCE [LARGE SCALE GENOMIC DNA]</scope>
    <source>
        <strain evidence="2">cv. Yunnan</strain>
        <tissue evidence="1">Leaves</tissue>
    </source>
</reference>
<dbReference type="Proteomes" id="UP001056120">
    <property type="component" value="Linkage Group LG15"/>
</dbReference>
<name>A0ACB9G1K7_9ASTR</name>